<feature type="transmembrane region" description="Helical" evidence="2">
    <location>
        <begin position="1089"/>
        <end position="1108"/>
    </location>
</feature>
<feature type="region of interest" description="Disordered" evidence="1">
    <location>
        <begin position="238"/>
        <end position="260"/>
    </location>
</feature>
<dbReference type="AlphaFoldDB" id="D2V4I1"/>
<evidence type="ECO:0000256" key="2">
    <source>
        <dbReference type="SAM" id="Phobius"/>
    </source>
</evidence>
<sequence length="1126" mass="129018">MEQNHHTTTSNNSGGSGVGEDQILTLNIKKKYPPHLQLSNNNFTGNGSSTNSLNNSSGASRGVNEQVEIGWVDTPMDEKELVGNYNPYAIPFSSPITARSRPTLIYPNQTNGRINHQQQQMHSEEIIIEEHPSSIGTSSVYESSHIQIPMIGVKKLNKIRQDSSKDLSEHMPHINNLSVKLLTHIFSFLCDQLNEKEEQEDSESDDEEFDEDPEVALNTARNKLRNAPHSLEDLVMEGSKSGSLTTPTIPKRKNSSENRNSKKYYSEFEIEEDDGLTSDWLSAGLGHKKFVDTDRIVGSATERIKNLKRSISVPSISLLLSKNFSDSGQSKDDSSILLEDSTANTVKQGAKKVLNYSKEQKKKEKQKIKEQIKLKNRCERFMVNHAKRRHIWIHQGNANISLVCKKWHIASCNNDMWSLATIMLFLHLSRFSVSFRAFDKNDLNKLISSYYTSPQRREEIRKKLQVLCDYLLPDKDTFMDAVVQANNKQFSLEHLNQFSSKLTSAISKRAGAVRNTVKATMNSIDRKITATTDTLTEKLEHHISQNKISNTLLGHDIKESTDSPPDDFNIAEEGENQLLEAPQNTVTPPGEAVPTTPLAENQDVEDEFEVIPSPHTINQDIIDSAKKRRKKQKRMSTKVDIRNIFDDDGLEEEEDPSNLLSSNRITNTRKKKRNGKSLQDPELKDLNIHSKKYRFFKDTFIEMKKIQQFEYERLVNLKIVENDKPEKKENIKFLLRNTFPEMLSTIVATTFLFMYIFTTIPVIASSSTMYYTPSLIFWVWSLVIYLPTWTAVWITSFVLYRRINKLLSSSHSNPDNMTSPRNTDTEALLPSRQNEDEFQLCLAWIKSWINPPSPAREFYEENSIGLTGADKTLFYMKRLQMKLTSHSFFYHLIGIMFIVPVMILTLLDFLMIQFEVSGWFGVFAIPCFIYFVAAIISGLLFVIAIWDSIVYLFRKYISYDLTEAMKRQLRVISIRNFPFLLAYGAAMSFLLVWFLVAFSAFLDHQDTANEENVGKENNHPDTRFSFEGIGYTFGPLYIGEVLTLFLYLFALIMRSSYYKNWLMRTSILCVACAASQIFITLLATTSLEVMCYLTIIIPVVGIFLMVVIPQLRYIHQVGSRFYYMLK</sequence>
<dbReference type="KEGG" id="ngr:NAEGRDRAFT_78544"/>
<accession>D2V4I1</accession>
<dbReference type="VEuPathDB" id="AmoebaDB:NAEGRDRAFT_78544"/>
<organism evidence="4">
    <name type="scientific">Naegleria gruberi</name>
    <name type="common">Amoeba</name>
    <dbReference type="NCBI Taxonomy" id="5762"/>
    <lineage>
        <taxon>Eukaryota</taxon>
        <taxon>Discoba</taxon>
        <taxon>Heterolobosea</taxon>
        <taxon>Tetramitia</taxon>
        <taxon>Eutetramitia</taxon>
        <taxon>Vahlkampfiidae</taxon>
        <taxon>Naegleria</taxon>
    </lineage>
</organism>
<feature type="transmembrane region" description="Helical" evidence="2">
    <location>
        <begin position="1061"/>
        <end position="1083"/>
    </location>
</feature>
<protein>
    <submittedName>
        <fullName evidence="3">Uncharacterized protein</fullName>
    </submittedName>
</protein>
<dbReference type="OMA" id="EHHISQN"/>
<keyword evidence="4" id="KW-1185">Reference proteome</keyword>
<dbReference type="RefSeq" id="XP_002681265.1">
    <property type="nucleotide sequence ID" value="XM_002681219.1"/>
</dbReference>
<feature type="transmembrane region" description="Helical" evidence="2">
    <location>
        <begin position="775"/>
        <end position="800"/>
    </location>
</feature>
<feature type="transmembrane region" description="Helical" evidence="2">
    <location>
        <begin position="1029"/>
        <end position="1049"/>
    </location>
</feature>
<evidence type="ECO:0000313" key="3">
    <source>
        <dbReference type="EMBL" id="EFC48521.1"/>
    </source>
</evidence>
<feature type="region of interest" description="Disordered" evidence="1">
    <location>
        <begin position="1"/>
        <end position="20"/>
    </location>
</feature>
<reference evidence="3 4" key="1">
    <citation type="journal article" date="2010" name="Cell">
        <title>The genome of Naegleria gruberi illuminates early eukaryotic versatility.</title>
        <authorList>
            <person name="Fritz-Laylin L.K."/>
            <person name="Prochnik S.E."/>
            <person name="Ginger M.L."/>
            <person name="Dacks J.B."/>
            <person name="Carpenter M.L."/>
            <person name="Field M.C."/>
            <person name="Kuo A."/>
            <person name="Paredez A."/>
            <person name="Chapman J."/>
            <person name="Pham J."/>
            <person name="Shu S."/>
            <person name="Neupane R."/>
            <person name="Cipriano M."/>
            <person name="Mancuso J."/>
            <person name="Tu H."/>
            <person name="Salamov A."/>
            <person name="Lindquist E."/>
            <person name="Shapiro H."/>
            <person name="Lucas S."/>
            <person name="Grigoriev I.V."/>
            <person name="Cande W.Z."/>
            <person name="Fulton C."/>
            <person name="Rokhsar D.S."/>
            <person name="Dawson S.C."/>
        </authorList>
    </citation>
    <scope>NUCLEOTIDE SEQUENCE [LARGE SCALE GENOMIC DNA]</scope>
    <source>
        <strain evidence="3 4">NEG-M</strain>
    </source>
</reference>
<evidence type="ECO:0000256" key="1">
    <source>
        <dbReference type="SAM" id="MobiDB-lite"/>
    </source>
</evidence>
<feature type="region of interest" description="Disordered" evidence="1">
    <location>
        <begin position="35"/>
        <end position="61"/>
    </location>
</feature>
<keyword evidence="2" id="KW-0812">Transmembrane</keyword>
<feature type="region of interest" description="Disordered" evidence="1">
    <location>
        <begin position="650"/>
        <end position="678"/>
    </location>
</feature>
<dbReference type="EMBL" id="GG738851">
    <property type="protein sequence ID" value="EFC48521.1"/>
    <property type="molecule type" value="Genomic_DNA"/>
</dbReference>
<evidence type="ECO:0000313" key="4">
    <source>
        <dbReference type="Proteomes" id="UP000006671"/>
    </source>
</evidence>
<feature type="transmembrane region" description="Helical" evidence="2">
    <location>
        <begin position="888"/>
        <end position="912"/>
    </location>
</feature>
<gene>
    <name evidence="3" type="ORF">NAEGRDRAFT_78544</name>
</gene>
<dbReference type="InParanoid" id="D2V4I1"/>
<name>D2V4I1_NAEGR</name>
<dbReference type="GeneID" id="8862145"/>
<feature type="compositionally biased region" description="Low complexity" evidence="1">
    <location>
        <begin position="38"/>
        <end position="60"/>
    </location>
</feature>
<feature type="transmembrane region" description="Helical" evidence="2">
    <location>
        <begin position="977"/>
        <end position="1002"/>
    </location>
</feature>
<dbReference type="OrthoDB" id="10459705at2759"/>
<feature type="transmembrane region" description="Helical" evidence="2">
    <location>
        <begin position="918"/>
        <end position="946"/>
    </location>
</feature>
<feature type="transmembrane region" description="Helical" evidence="2">
    <location>
        <begin position="742"/>
        <end position="763"/>
    </location>
</feature>
<keyword evidence="2" id="KW-0472">Membrane</keyword>
<feature type="compositionally biased region" description="Low complexity" evidence="1">
    <location>
        <begin position="1"/>
        <end position="13"/>
    </location>
</feature>
<proteinExistence type="predicted"/>
<dbReference type="Proteomes" id="UP000006671">
    <property type="component" value="Unassembled WGS sequence"/>
</dbReference>
<keyword evidence="2" id="KW-1133">Transmembrane helix</keyword>